<dbReference type="KEGG" id="hgi:ABY42_18870"/>
<reference evidence="2" key="1">
    <citation type="journal article" date="2015" name="J. Biotechnol.">
        <title>Complete genome sequence of Haloferax gibbonsii strain ARA6, a potential producer of polyhydroxyalkanoates and halocins isolated from Araruama, Rio de Janeiro, Brasil.</title>
        <authorList>
            <person name="Pinto L.H."/>
            <person name="D'Alincourt Carvalho-Assef A.P."/>
            <person name="Vieira R.P."/>
            <person name="Clementino M.M."/>
            <person name="Albano R.M."/>
        </authorList>
    </citation>
    <scope>NUCLEOTIDE SEQUENCE [LARGE SCALE GENOMIC DNA]</scope>
    <source>
        <strain evidence="2">ARA6</strain>
        <plasmid evidence="2">Plasmid pHG4</plasmid>
    </source>
</reference>
<keyword evidence="1" id="KW-0614">Plasmid</keyword>
<dbReference type="EMBL" id="CP011951">
    <property type="protein sequence ID" value="AKU09882.1"/>
    <property type="molecule type" value="Genomic_DNA"/>
</dbReference>
<evidence type="ECO:0000313" key="2">
    <source>
        <dbReference type="Proteomes" id="UP000066124"/>
    </source>
</evidence>
<protein>
    <submittedName>
        <fullName evidence="1">Uncharacterized protein</fullName>
    </submittedName>
</protein>
<dbReference type="AlphaFoldDB" id="A0A0K1IZC9"/>
<organism evidence="1 2">
    <name type="scientific">Haloferax gibbonsii</name>
    <dbReference type="NCBI Taxonomy" id="35746"/>
    <lineage>
        <taxon>Archaea</taxon>
        <taxon>Methanobacteriati</taxon>
        <taxon>Methanobacteriota</taxon>
        <taxon>Stenosarchaea group</taxon>
        <taxon>Halobacteria</taxon>
        <taxon>Halobacteriales</taxon>
        <taxon>Haloferacaceae</taxon>
        <taxon>Haloferax</taxon>
    </lineage>
</organism>
<geneLocation type="plasmid" evidence="1 2">
    <name>pHG4</name>
</geneLocation>
<evidence type="ECO:0000313" key="1">
    <source>
        <dbReference type="EMBL" id="AKU09882.1"/>
    </source>
</evidence>
<dbReference type="Proteomes" id="UP000066124">
    <property type="component" value="Plasmid pHG4"/>
</dbReference>
<accession>A0A0K1IZC9</accession>
<dbReference type="GeneID" id="25248057"/>
<gene>
    <name evidence="1" type="ORF">ABY42_18870</name>
</gene>
<sequence length="271" mass="30062">MVLHRCGICFDTFEPDTEPESVHFDYETTVGHELSYPSDLYFCHECLPALREVTDYWTSSGSSCSFCGDENYDGTRISAEFAEREGDDISASMSTPTYNLCSNCDEIFENFLTSERAEALVVPDGWRVFGPTPQHLFGIGTDRDRVYVDPAVKRTGSGVQSMSAGVPEEDSNCYAVTLVKNIGTAGEKPSEIVAFEHAGDAIEFAQLVALYASNAPTPNDFIDRDFEPEPMEEDPWRPDPIVSGEDPREVAENMLGYEAHLLDNALEEYAN</sequence>
<name>A0A0K1IZC9_HALGI</name>
<dbReference type="PATRIC" id="fig|35746.4.peg.4156"/>
<dbReference type="RefSeq" id="WP_050460497.1">
    <property type="nucleotide sequence ID" value="NZ_CP011951.1"/>
</dbReference>
<proteinExistence type="predicted"/>